<accession>A0ABM8FMX0</accession>
<keyword evidence="1" id="KW-0732">Signal</keyword>
<keyword evidence="3" id="KW-1185">Reference proteome</keyword>
<evidence type="ECO:0000256" key="1">
    <source>
        <dbReference type="SAM" id="SignalP"/>
    </source>
</evidence>
<protein>
    <recommendedName>
        <fullName evidence="4">Copper resistance protein B</fullName>
    </recommendedName>
</protein>
<dbReference type="EMBL" id="AP027370">
    <property type="protein sequence ID" value="BDY13730.1"/>
    <property type="molecule type" value="Genomic_DNA"/>
</dbReference>
<evidence type="ECO:0000313" key="3">
    <source>
        <dbReference type="Proteomes" id="UP001321445"/>
    </source>
</evidence>
<sequence>MKKVLMILPLCAVLGQTMFAEMNDDPLRATLLMDRLEVQAVSDTPVAWDMSAYIGKDLDKLYLYSEGSTTSDETESHNELLYSRAATPFWDLQGGVEYDKTGSESKMWGVVALQGLAPYFIDTRIRLKVGEDAVGVNFDFEYEALITQKLILTPRIEMEAYSDDVPEIGVGSGLSSLDAGLRLRYEFVREFALYIGIEYANTFGDTKDLYGKEEETRFVAGVRFWF</sequence>
<feature type="signal peptide" evidence="1">
    <location>
        <begin position="1"/>
        <end position="20"/>
    </location>
</feature>
<gene>
    <name evidence="2" type="ORF">HCR_20420</name>
</gene>
<proteinExistence type="predicted"/>
<dbReference type="Proteomes" id="UP001321445">
    <property type="component" value="Chromosome"/>
</dbReference>
<dbReference type="InterPro" id="IPR007939">
    <property type="entry name" value="Cu-R_B_prcur"/>
</dbReference>
<evidence type="ECO:0008006" key="4">
    <source>
        <dbReference type="Google" id="ProtNLM"/>
    </source>
</evidence>
<dbReference type="Pfam" id="PF05275">
    <property type="entry name" value="CopB"/>
    <property type="match status" value="1"/>
</dbReference>
<reference evidence="2 3" key="1">
    <citation type="submission" date="2023-03" db="EMBL/GenBank/DDBJ databases">
        <title>Description of Hydrogenimonas sp. ISO32.</title>
        <authorList>
            <person name="Mino S."/>
            <person name="Fukazawa S."/>
            <person name="Sawabe T."/>
        </authorList>
    </citation>
    <scope>NUCLEOTIDE SEQUENCE [LARGE SCALE GENOMIC DNA]</scope>
    <source>
        <strain evidence="2 3">ISO32</strain>
    </source>
</reference>
<name>A0ABM8FMX0_9BACT</name>
<evidence type="ECO:0000313" key="2">
    <source>
        <dbReference type="EMBL" id="BDY13730.1"/>
    </source>
</evidence>
<organism evidence="2 3">
    <name type="scientific">Hydrogenimonas cancrithermarum</name>
    <dbReference type="NCBI Taxonomy" id="2993563"/>
    <lineage>
        <taxon>Bacteria</taxon>
        <taxon>Pseudomonadati</taxon>
        <taxon>Campylobacterota</taxon>
        <taxon>Epsilonproteobacteria</taxon>
        <taxon>Campylobacterales</taxon>
        <taxon>Hydrogenimonadaceae</taxon>
        <taxon>Hydrogenimonas</taxon>
    </lineage>
</organism>
<dbReference type="RefSeq" id="WP_286336674.1">
    <property type="nucleotide sequence ID" value="NZ_AP027370.1"/>
</dbReference>
<feature type="chain" id="PRO_5045633171" description="Copper resistance protein B" evidence="1">
    <location>
        <begin position="21"/>
        <end position="226"/>
    </location>
</feature>